<evidence type="ECO:0000313" key="3">
    <source>
        <dbReference type="EMBL" id="CUS04161.2"/>
    </source>
</evidence>
<dbReference type="OrthoDB" id="155911at2"/>
<reference evidence="3" key="1">
    <citation type="submission" date="2016-01" db="EMBL/GenBank/DDBJ databases">
        <authorList>
            <person name="Mcilroy J.S."/>
            <person name="Karst M S."/>
            <person name="Albertsen M."/>
        </authorList>
    </citation>
    <scope>NUCLEOTIDE SEQUENCE</scope>
    <source>
        <strain evidence="3">Cfx-K</strain>
    </source>
</reference>
<keyword evidence="2" id="KW-1133">Transmembrane helix</keyword>
<accession>A0A160T253</accession>
<sequence length="393" mass="41184">MDIINRRPGLAALVAFIAGLIIGLVVLGWGLFPVQYSGADPSGLFPEYQAMFVRNAAELYAFDNNQDKLRNALGSWQGDVLACELAQASLDPADQQRLVAAATIVNSTGCGTLAAAPGVQATPAAGLTPGATAALPGATIAAPGAAADDGGSNTLPLLLGLLLLALLGAAAFYVLTRRRALMAGADDDLESVPGEAPVARKSSRPSYQRPNLSATVPAVAAATAAPAAESSAVPIARFRTAYTRGHDTYDDSFSIESANGDFLGECGVGIAEAVGATTPRNVTAFEVWLFDKNDIRTITKVIMSDHAFFDEALKAKLAPKGEPVLARPKETIILETATLIINAEITEMEYGEGGDMPDGSYFDRFTIELSAWAKEGDYVARQAVDDENDLLNY</sequence>
<feature type="transmembrane region" description="Helical" evidence="2">
    <location>
        <begin position="157"/>
        <end position="175"/>
    </location>
</feature>
<evidence type="ECO:0000256" key="1">
    <source>
        <dbReference type="SAM" id="MobiDB-lite"/>
    </source>
</evidence>
<keyword evidence="2" id="KW-0472">Membrane</keyword>
<keyword evidence="2" id="KW-0812">Transmembrane</keyword>
<dbReference type="KEGG" id="pbf:CFX0092_A2283"/>
<dbReference type="Proteomes" id="UP000215027">
    <property type="component" value="Chromosome I"/>
</dbReference>
<evidence type="ECO:0000256" key="2">
    <source>
        <dbReference type="SAM" id="Phobius"/>
    </source>
</evidence>
<gene>
    <name evidence="3" type="ORF">CFX0092_A2283</name>
</gene>
<feature type="transmembrane region" description="Helical" evidence="2">
    <location>
        <begin position="12"/>
        <end position="32"/>
    </location>
</feature>
<keyword evidence="4" id="KW-1185">Reference proteome</keyword>
<dbReference type="EMBL" id="LN890655">
    <property type="protein sequence ID" value="CUS04161.2"/>
    <property type="molecule type" value="Genomic_DNA"/>
</dbReference>
<dbReference type="RefSeq" id="WP_095043548.1">
    <property type="nucleotide sequence ID" value="NZ_LN890655.1"/>
</dbReference>
<organism evidence="3 4">
    <name type="scientific">Candidatus Promineifilum breve</name>
    <dbReference type="NCBI Taxonomy" id="1806508"/>
    <lineage>
        <taxon>Bacteria</taxon>
        <taxon>Bacillati</taxon>
        <taxon>Chloroflexota</taxon>
        <taxon>Ardenticatenia</taxon>
        <taxon>Candidatus Promineifilales</taxon>
        <taxon>Candidatus Promineifilaceae</taxon>
        <taxon>Candidatus Promineifilum</taxon>
    </lineage>
</organism>
<dbReference type="AlphaFoldDB" id="A0A160T253"/>
<protein>
    <submittedName>
        <fullName evidence="3">Uncharacterized protein</fullName>
    </submittedName>
</protein>
<feature type="region of interest" description="Disordered" evidence="1">
    <location>
        <begin position="190"/>
        <end position="210"/>
    </location>
</feature>
<name>A0A160T253_9CHLR</name>
<evidence type="ECO:0000313" key="4">
    <source>
        <dbReference type="Proteomes" id="UP000215027"/>
    </source>
</evidence>
<proteinExistence type="predicted"/>